<proteinExistence type="predicted"/>
<protein>
    <recommendedName>
        <fullName evidence="1">Tox-PLDMTX domain-containing protein</fullName>
    </recommendedName>
</protein>
<dbReference type="AlphaFoldDB" id="A0A619AKP0"/>
<comment type="caution">
    <text evidence="2">The sequence shown here is derived from an EMBL/GenBank/DDBJ whole genome shotgun (WGS) entry which is preliminary data.</text>
</comment>
<dbReference type="Pfam" id="PF15645">
    <property type="entry name" value="Tox-PLDMTX"/>
    <property type="match status" value="1"/>
</dbReference>
<dbReference type="Gene3D" id="3.10.670.10">
    <property type="entry name" value="Secreted effector protein ssei"/>
    <property type="match status" value="1"/>
</dbReference>
<dbReference type="EMBL" id="AAKZQX010000091">
    <property type="protein sequence ID" value="ECX6035904.1"/>
    <property type="molecule type" value="Genomic_DNA"/>
</dbReference>
<gene>
    <name evidence="2" type="ORF">ATT75_25095</name>
</gene>
<reference evidence="2" key="1">
    <citation type="submission" date="2018-07" db="EMBL/GenBank/DDBJ databases">
        <authorList>
            <consortium name="PulseNet: The National Subtyping Network for Foodborne Disease Surveillance"/>
            <person name="Tarr C.L."/>
            <person name="Trees E."/>
            <person name="Katz L.S."/>
            <person name="Carleton-Romer H.A."/>
            <person name="Stroika S."/>
            <person name="Kucerova Z."/>
            <person name="Roache K.F."/>
            <person name="Sabol A.L."/>
            <person name="Besser J."/>
            <person name="Gerner-Smidt P."/>
        </authorList>
    </citation>
    <scope>NUCLEOTIDE SEQUENCE</scope>
    <source>
        <strain evidence="2">PNUSAS001246</strain>
    </source>
</reference>
<organism evidence="2">
    <name type="scientific">Salmonella enterica subsp. enterica serovar Panama</name>
    <dbReference type="NCBI Taxonomy" id="29472"/>
    <lineage>
        <taxon>Bacteria</taxon>
        <taxon>Pseudomonadati</taxon>
        <taxon>Pseudomonadota</taxon>
        <taxon>Gammaproteobacteria</taxon>
        <taxon>Enterobacterales</taxon>
        <taxon>Enterobacteriaceae</taxon>
        <taxon>Salmonella</taxon>
    </lineage>
</organism>
<evidence type="ECO:0000259" key="1">
    <source>
        <dbReference type="Pfam" id="PF15645"/>
    </source>
</evidence>
<name>A0A619AKP0_SALET</name>
<evidence type="ECO:0000313" key="2">
    <source>
        <dbReference type="EMBL" id="ECX6035904.1"/>
    </source>
</evidence>
<feature type="domain" description="Tox-PLDMTX" evidence="1">
    <location>
        <begin position="18"/>
        <end position="109"/>
    </location>
</feature>
<sequence>MSIDYIKNDYMIAEFESNPRGKCLACAKRVVQLLKQLNIPYRVIGLLTWTGLSSREPANHYAVVASINGQAIIIDPTAGQFTGWQPFYGNMEDWITGFDLYLPHKLIKGREYTSTLEAECDLGSFFIGSPLDFNGVILQDTMWHRKIMKNPKHFNTLVQKQTQALSLVPLRALRRRSRWNCFKSN</sequence>
<accession>A0A619AKP0</accession>
<dbReference type="InterPro" id="IPR028907">
    <property type="entry name" value="Tox-PLDMTX_dom"/>
</dbReference>